<gene>
    <name evidence="1" type="ORF">LX66_1742</name>
</gene>
<evidence type="ECO:0000313" key="2">
    <source>
        <dbReference type="Proteomes" id="UP000316778"/>
    </source>
</evidence>
<dbReference type="Proteomes" id="UP000316778">
    <property type="component" value="Unassembled WGS sequence"/>
</dbReference>
<reference evidence="1 2" key="1">
    <citation type="journal article" date="2013" name="Stand. Genomic Sci.">
        <title>Genomic Encyclopedia of Type Strains, Phase I: The one thousand microbial genomes (KMG-I) project.</title>
        <authorList>
            <person name="Kyrpides N.C."/>
            <person name="Woyke T."/>
            <person name="Eisen J.A."/>
            <person name="Garrity G."/>
            <person name="Lilburn T.G."/>
            <person name="Beck B.J."/>
            <person name="Whitman W.B."/>
            <person name="Hugenholtz P."/>
            <person name="Klenk H.P."/>
        </authorList>
    </citation>
    <scope>NUCLEOTIDE SEQUENCE [LARGE SCALE GENOMIC DNA]</scope>
    <source>
        <strain evidence="1 2">DSM 13484</strain>
    </source>
</reference>
<dbReference type="AlphaFoldDB" id="A0A562TFS5"/>
<dbReference type="EMBL" id="VLLG01000002">
    <property type="protein sequence ID" value="TWI92355.1"/>
    <property type="molecule type" value="Genomic_DNA"/>
</dbReference>
<keyword evidence="2" id="KW-1185">Reference proteome</keyword>
<evidence type="ECO:0000313" key="1">
    <source>
        <dbReference type="EMBL" id="TWI92355.1"/>
    </source>
</evidence>
<organism evidence="1 2">
    <name type="scientific">Chitinophaga japonensis</name>
    <name type="common">Flexibacter japonensis</name>
    <dbReference type="NCBI Taxonomy" id="104662"/>
    <lineage>
        <taxon>Bacteria</taxon>
        <taxon>Pseudomonadati</taxon>
        <taxon>Bacteroidota</taxon>
        <taxon>Chitinophagia</taxon>
        <taxon>Chitinophagales</taxon>
        <taxon>Chitinophagaceae</taxon>
        <taxon>Chitinophaga</taxon>
    </lineage>
</organism>
<accession>A0A562TFS5</accession>
<sequence length="202" mass="23068">MKNFLLTPEEQQVAFDAAWIYRKNSVIQKVMELLGQLQQQLAAHAVTGMFSFPERCLQQGAKISKGERYKELPYVILDYPRHFEREAVFAFRTMFWWGHYFSCTLHLAGTAKARYAPALAAGHAQLAAAGLQVYRQEDPWQHDFENGNYTPVAALAPQEWIALVEQGSFIKLARPFALEMWEKVIPEVVACYATLLRVLQTG</sequence>
<dbReference type="RefSeq" id="WP_145711817.1">
    <property type="nucleotide sequence ID" value="NZ_BAAAFY010000001.1"/>
</dbReference>
<comment type="caution">
    <text evidence="1">The sequence shown here is derived from an EMBL/GenBank/DDBJ whole genome shotgun (WGS) entry which is preliminary data.</text>
</comment>
<dbReference type="OrthoDB" id="2575320at2"/>
<name>A0A562TFS5_CHIJA</name>
<protein>
    <submittedName>
        <fullName evidence="1">Uncharacterized protein</fullName>
    </submittedName>
</protein>
<proteinExistence type="predicted"/>